<dbReference type="InterPro" id="IPR009060">
    <property type="entry name" value="UBA-like_sf"/>
</dbReference>
<dbReference type="CDD" id="cd14278">
    <property type="entry name" value="UBA_NAC_like"/>
    <property type="match status" value="1"/>
</dbReference>
<protein>
    <submittedName>
        <fullName evidence="2">Nascent polypeptide-associated complex alpha chain, putative</fullName>
    </submittedName>
</protein>
<organism evidence="2 3">
    <name type="scientific">Eimeria tenella</name>
    <name type="common">Coccidian parasite</name>
    <dbReference type="NCBI Taxonomy" id="5802"/>
    <lineage>
        <taxon>Eukaryota</taxon>
        <taxon>Sar</taxon>
        <taxon>Alveolata</taxon>
        <taxon>Apicomplexa</taxon>
        <taxon>Conoidasida</taxon>
        <taxon>Coccidia</taxon>
        <taxon>Eucoccidiorida</taxon>
        <taxon>Eimeriorina</taxon>
        <taxon>Eimeriidae</taxon>
        <taxon>Eimeria</taxon>
    </lineage>
</organism>
<dbReference type="SUPFAM" id="SSF46934">
    <property type="entry name" value="UBA-like"/>
    <property type="match status" value="1"/>
</dbReference>
<keyword evidence="3" id="KW-1185">Reference proteome</keyword>
<sequence length="85" mass="8518">EAAQRFTQGAVSGGGEGAAAAAAAAAAAKDEGALGAPAENLDMEGISKRDVDLIVSQLGCSRERAIDALKKHNNDLVEAILDITA</sequence>
<dbReference type="VEuPathDB" id="ToxoDB:ETH_00039390"/>
<feature type="domain" description="Nascent polypeptide-associated complex subunit alpha-like UBA" evidence="1">
    <location>
        <begin position="46"/>
        <end position="80"/>
    </location>
</feature>
<dbReference type="Proteomes" id="UP000030747">
    <property type="component" value="Unassembled WGS sequence"/>
</dbReference>
<dbReference type="Gene3D" id="1.10.8.10">
    <property type="entry name" value="DNA helicase RuvA subunit, C-terminal domain"/>
    <property type="match status" value="1"/>
</dbReference>
<evidence type="ECO:0000313" key="2">
    <source>
        <dbReference type="EMBL" id="CDJ39953.1"/>
    </source>
</evidence>
<dbReference type="AlphaFoldDB" id="U6KSR4"/>
<dbReference type="EMBL" id="HG674770">
    <property type="protein sequence ID" value="CDJ39953.1"/>
    <property type="molecule type" value="Genomic_DNA"/>
</dbReference>
<reference evidence="2" key="2">
    <citation type="submission" date="2013-10" db="EMBL/GenBank/DDBJ databases">
        <authorList>
            <person name="Aslett M."/>
        </authorList>
    </citation>
    <scope>NUCLEOTIDE SEQUENCE [LARGE SCALE GENOMIC DNA]</scope>
    <source>
        <strain evidence="2">Houghton</strain>
    </source>
</reference>
<name>U6KSR4_EIMTE</name>
<dbReference type="OrthoDB" id="3169036at2759"/>
<evidence type="ECO:0000259" key="1">
    <source>
        <dbReference type="Pfam" id="PF19026"/>
    </source>
</evidence>
<accession>U6KSR4</accession>
<dbReference type="VEuPathDB" id="ToxoDB:ETH2_0502600"/>
<dbReference type="GeneID" id="25256919"/>
<dbReference type="Pfam" id="PF19026">
    <property type="entry name" value="UBA_HYPK"/>
    <property type="match status" value="1"/>
</dbReference>
<evidence type="ECO:0000313" key="3">
    <source>
        <dbReference type="Proteomes" id="UP000030747"/>
    </source>
</evidence>
<feature type="non-terminal residue" evidence="2">
    <location>
        <position position="1"/>
    </location>
</feature>
<proteinExistence type="predicted"/>
<dbReference type="InterPro" id="IPR044034">
    <property type="entry name" value="NAC-like_UBA"/>
</dbReference>
<gene>
    <name evidence="2" type="ORF">ETH_00039390</name>
</gene>
<reference evidence="2" key="1">
    <citation type="submission" date="2013-10" db="EMBL/GenBank/DDBJ databases">
        <title>Genomic analysis of the causative agents of coccidiosis in chickens.</title>
        <authorList>
            <person name="Reid A.J."/>
            <person name="Blake D."/>
            <person name="Billington K."/>
            <person name="Browne H."/>
            <person name="Dunn M."/>
            <person name="Hung S."/>
            <person name="Kawahara F."/>
            <person name="Miranda-Saavedra D."/>
            <person name="Mourier T."/>
            <person name="Nagra H."/>
            <person name="Otto T.D."/>
            <person name="Rawlings N."/>
            <person name="Sanchez A."/>
            <person name="Sanders M."/>
            <person name="Subramaniam C."/>
            <person name="Tay Y."/>
            <person name="Dear P."/>
            <person name="Doerig C."/>
            <person name="Gruber A."/>
            <person name="Parkinson J."/>
            <person name="Shirley M."/>
            <person name="Wan K.L."/>
            <person name="Berriman M."/>
            <person name="Tomley F."/>
            <person name="Pain A."/>
        </authorList>
    </citation>
    <scope>NUCLEOTIDE SEQUENCE [LARGE SCALE GENOMIC DNA]</scope>
    <source>
        <strain evidence="2">Houghton</strain>
    </source>
</reference>
<dbReference type="RefSeq" id="XP_013230706.1">
    <property type="nucleotide sequence ID" value="XM_013375252.1"/>
</dbReference>